<dbReference type="RefSeq" id="WP_169399854.1">
    <property type="nucleotide sequence ID" value="NZ_BAAAJH010000020.1"/>
</dbReference>
<protein>
    <submittedName>
        <fullName evidence="3">Alpha/beta hydrolase</fullName>
    </submittedName>
</protein>
<proteinExistence type="predicted"/>
<name>A0ABX1RN61_9PSEU</name>
<evidence type="ECO:0000259" key="2">
    <source>
        <dbReference type="Pfam" id="PF00561"/>
    </source>
</evidence>
<feature type="region of interest" description="Disordered" evidence="1">
    <location>
        <begin position="296"/>
        <end position="330"/>
    </location>
</feature>
<dbReference type="InterPro" id="IPR029058">
    <property type="entry name" value="AB_hydrolase_fold"/>
</dbReference>
<dbReference type="InterPro" id="IPR050471">
    <property type="entry name" value="AB_hydrolase"/>
</dbReference>
<reference evidence="3 4" key="1">
    <citation type="submission" date="2020-04" db="EMBL/GenBank/DDBJ databases">
        <authorList>
            <person name="Klaysubun C."/>
            <person name="Duangmal K."/>
            <person name="Lipun K."/>
        </authorList>
    </citation>
    <scope>NUCLEOTIDE SEQUENCE [LARGE SCALE GENOMIC DNA]</scope>
    <source>
        <strain evidence="3 4">JCM 11839</strain>
    </source>
</reference>
<dbReference type="Proteomes" id="UP001296706">
    <property type="component" value="Unassembled WGS sequence"/>
</dbReference>
<organism evidence="3 4">
    <name type="scientific">Pseudonocardia xinjiangensis</name>
    <dbReference type="NCBI Taxonomy" id="75289"/>
    <lineage>
        <taxon>Bacteria</taxon>
        <taxon>Bacillati</taxon>
        <taxon>Actinomycetota</taxon>
        <taxon>Actinomycetes</taxon>
        <taxon>Pseudonocardiales</taxon>
        <taxon>Pseudonocardiaceae</taxon>
        <taxon>Pseudonocardia</taxon>
    </lineage>
</organism>
<gene>
    <name evidence="3" type="ORF">HF577_32625</name>
</gene>
<comment type="caution">
    <text evidence="3">The sequence shown here is derived from an EMBL/GenBank/DDBJ whole genome shotgun (WGS) entry which is preliminary data.</text>
</comment>
<dbReference type="GO" id="GO:0016787">
    <property type="term" value="F:hydrolase activity"/>
    <property type="evidence" value="ECO:0007669"/>
    <property type="project" value="UniProtKB-KW"/>
</dbReference>
<dbReference type="Pfam" id="PF00561">
    <property type="entry name" value="Abhydrolase_1"/>
    <property type="match status" value="1"/>
</dbReference>
<dbReference type="PANTHER" id="PTHR43433:SF5">
    <property type="entry name" value="AB HYDROLASE-1 DOMAIN-CONTAINING PROTEIN"/>
    <property type="match status" value="1"/>
</dbReference>
<evidence type="ECO:0000256" key="1">
    <source>
        <dbReference type="SAM" id="MobiDB-lite"/>
    </source>
</evidence>
<feature type="domain" description="AB hydrolase-1" evidence="2">
    <location>
        <begin position="22"/>
        <end position="273"/>
    </location>
</feature>
<keyword evidence="3" id="KW-0378">Hydrolase</keyword>
<dbReference type="InterPro" id="IPR000073">
    <property type="entry name" value="AB_hydrolase_1"/>
</dbReference>
<keyword evidence="4" id="KW-1185">Reference proteome</keyword>
<accession>A0ABX1RN61</accession>
<evidence type="ECO:0000313" key="4">
    <source>
        <dbReference type="Proteomes" id="UP001296706"/>
    </source>
</evidence>
<dbReference type="Gene3D" id="3.40.50.1820">
    <property type="entry name" value="alpha/beta hydrolase"/>
    <property type="match status" value="1"/>
</dbReference>
<dbReference type="SUPFAM" id="SSF53474">
    <property type="entry name" value="alpha/beta-Hydrolases"/>
    <property type="match status" value="1"/>
</dbReference>
<sequence length="330" mass="34672">MFARNGDVEIAYEDLGGAGGDPLLLVMGLGASRFWWPPGFSHALVGAGFHVVAYDHRDAGESSRLPETSVRNPFVALAGGGRPVYSSEDMTDDAVAVLDALGWDSAHLFGHSMGGLLAQRIALRRPGRVRSLTSSGALPSDVGRLQMLRYLRFGTVFRLARMRFPEGHDGDVAAGVALARAIASPGYPFDEPAARAMAERELAACGVSGIRDNRAQSRQIGVTWSGGRLAGLRVPALVLHGEDDQIGRPAAGRATARAIRDSTLVVLAGVGHDLPSGVWPRVAREVRAVADRAGPRVEGCSPVNRSSPGPHSWGIRTLVSGKRGSPPGGG</sequence>
<dbReference type="EMBL" id="JAAXKY010000173">
    <property type="protein sequence ID" value="NMH81823.1"/>
    <property type="molecule type" value="Genomic_DNA"/>
</dbReference>
<dbReference type="PANTHER" id="PTHR43433">
    <property type="entry name" value="HYDROLASE, ALPHA/BETA FOLD FAMILY PROTEIN"/>
    <property type="match status" value="1"/>
</dbReference>
<evidence type="ECO:0000313" key="3">
    <source>
        <dbReference type="EMBL" id="NMH81823.1"/>
    </source>
</evidence>